<dbReference type="Pfam" id="PF13237">
    <property type="entry name" value="Fer4_10"/>
    <property type="match status" value="1"/>
</dbReference>
<dbReference type="InterPro" id="IPR017896">
    <property type="entry name" value="4Fe4S_Fe-S-bd"/>
</dbReference>
<evidence type="ECO:0000259" key="5">
    <source>
        <dbReference type="PROSITE" id="PS51379"/>
    </source>
</evidence>
<sequence length="270" mass="29466">MTKRIGVLYFSPTNTTKMICDAVASGMGREDPQTFNLTLPSIRRQICDNPDGATANIDHLIVGAPVYFGKLPSRFTECLRSIRGSGKECSAIVVYGNRDYGIALYQMVEILSNNGFGVIGAGAFIGQHSYSDVVPVAIGRPDKSDIEKANCFGANSLSASGYLPLSSIPVQRDIFSKSDMYMPLKPVFISDLCVQCGICAKYCPEGILSSETGMNLSRAAEKQCIGCMACVMRCKTKARVARPNVMLKLAMRFILRRASMERQEPLTIFP</sequence>
<dbReference type="Proteomes" id="UP001594288">
    <property type="component" value="Unassembled WGS sequence"/>
</dbReference>
<gene>
    <name evidence="6" type="ORF">ACFL2Z_01650</name>
</gene>
<dbReference type="SUPFAM" id="SSF54862">
    <property type="entry name" value="4Fe-4S ferredoxins"/>
    <property type="match status" value="1"/>
</dbReference>
<evidence type="ECO:0000256" key="1">
    <source>
        <dbReference type="ARBA" id="ARBA00022485"/>
    </source>
</evidence>
<keyword evidence="3" id="KW-0408">Iron</keyword>
<feature type="domain" description="4Fe-4S ferredoxin-type" evidence="5">
    <location>
        <begin position="214"/>
        <end position="244"/>
    </location>
</feature>
<dbReference type="PANTHER" id="PTHR43687:SF1">
    <property type="entry name" value="FERREDOXIN III"/>
    <property type="match status" value="1"/>
</dbReference>
<proteinExistence type="predicted"/>
<evidence type="ECO:0000256" key="3">
    <source>
        <dbReference type="ARBA" id="ARBA00023004"/>
    </source>
</evidence>
<evidence type="ECO:0000313" key="7">
    <source>
        <dbReference type="Proteomes" id="UP001594288"/>
    </source>
</evidence>
<dbReference type="Gene3D" id="3.40.50.360">
    <property type="match status" value="1"/>
</dbReference>
<dbReference type="PROSITE" id="PS51379">
    <property type="entry name" value="4FE4S_FER_2"/>
    <property type="match status" value="2"/>
</dbReference>
<dbReference type="InterPro" id="IPR050572">
    <property type="entry name" value="Fe-S_Ferredoxin"/>
</dbReference>
<dbReference type="InterPro" id="IPR017900">
    <property type="entry name" value="4Fe4S_Fe_S_CS"/>
</dbReference>
<dbReference type="PROSITE" id="PS00198">
    <property type="entry name" value="4FE4S_FER_1"/>
    <property type="match status" value="1"/>
</dbReference>
<organism evidence="6 7">
    <name type="scientific">Eiseniibacteriota bacterium</name>
    <dbReference type="NCBI Taxonomy" id="2212470"/>
    <lineage>
        <taxon>Bacteria</taxon>
        <taxon>Candidatus Eiseniibacteriota</taxon>
    </lineage>
</organism>
<keyword evidence="7" id="KW-1185">Reference proteome</keyword>
<dbReference type="SUPFAM" id="SSF52218">
    <property type="entry name" value="Flavoproteins"/>
    <property type="match status" value="1"/>
</dbReference>
<evidence type="ECO:0000256" key="4">
    <source>
        <dbReference type="ARBA" id="ARBA00023014"/>
    </source>
</evidence>
<feature type="domain" description="4Fe-4S ferredoxin-type" evidence="5">
    <location>
        <begin position="184"/>
        <end position="213"/>
    </location>
</feature>
<keyword evidence="1" id="KW-0004">4Fe-4S</keyword>
<keyword evidence="4" id="KW-0411">Iron-sulfur</keyword>
<reference evidence="6 7" key="1">
    <citation type="submission" date="2024-09" db="EMBL/GenBank/DDBJ databases">
        <authorList>
            <person name="D'Angelo T."/>
        </authorList>
    </citation>
    <scope>NUCLEOTIDE SEQUENCE [LARGE SCALE GENOMIC DNA]</scope>
    <source>
        <strain evidence="6">SAG AM-311-F02</strain>
    </source>
</reference>
<dbReference type="PANTHER" id="PTHR43687">
    <property type="entry name" value="ADENYLYLSULFATE REDUCTASE, BETA SUBUNIT"/>
    <property type="match status" value="1"/>
</dbReference>
<evidence type="ECO:0000256" key="2">
    <source>
        <dbReference type="ARBA" id="ARBA00022723"/>
    </source>
</evidence>
<dbReference type="EMBL" id="JBHPEI010000015">
    <property type="protein sequence ID" value="MFC1799599.1"/>
    <property type="molecule type" value="Genomic_DNA"/>
</dbReference>
<dbReference type="InterPro" id="IPR029039">
    <property type="entry name" value="Flavoprotein-like_sf"/>
</dbReference>
<dbReference type="Gene3D" id="3.30.70.20">
    <property type="match status" value="1"/>
</dbReference>
<keyword evidence="2" id="KW-0479">Metal-binding</keyword>
<evidence type="ECO:0000313" key="6">
    <source>
        <dbReference type="EMBL" id="MFC1799599.1"/>
    </source>
</evidence>
<accession>A0ABV6YNF7</accession>
<name>A0ABV6YNF7_UNCEI</name>
<comment type="caution">
    <text evidence="6">The sequence shown here is derived from an EMBL/GenBank/DDBJ whole genome shotgun (WGS) entry which is preliminary data.</text>
</comment>
<protein>
    <submittedName>
        <fullName evidence="6">4Fe-4S binding protein</fullName>
    </submittedName>
</protein>